<accession>A0ABQ9CU42</accession>
<dbReference type="Proteomes" id="UP001145742">
    <property type="component" value="Unassembled WGS sequence"/>
</dbReference>
<sequence>MGENQRQTTKGTMWLVSTRIHLIKWSLLTAEASYSSYGGIKLISSHPTGGLKPSQHLLDQQPIKLLAAQETSETHGGELPKPGDRQPYQRGSVTWTYLIITNASELMGDVKIGGR</sequence>
<evidence type="ECO:0000256" key="1">
    <source>
        <dbReference type="SAM" id="MobiDB-lite"/>
    </source>
</evidence>
<feature type="region of interest" description="Disordered" evidence="1">
    <location>
        <begin position="69"/>
        <end position="88"/>
    </location>
</feature>
<protein>
    <submittedName>
        <fullName evidence="2">Uncharacterized protein</fullName>
    </submittedName>
</protein>
<reference evidence="2" key="1">
    <citation type="submission" date="2019-10" db="EMBL/GenBank/DDBJ databases">
        <authorList>
            <person name="Soares A.E.R."/>
            <person name="Aleixo A."/>
            <person name="Schneider P."/>
            <person name="Miyaki C.Y."/>
            <person name="Schneider M.P."/>
            <person name="Mello C."/>
            <person name="Vasconcelos A.T.R."/>
        </authorList>
    </citation>
    <scope>NUCLEOTIDE SEQUENCE</scope>
    <source>
        <tissue evidence="2">Muscle</tissue>
    </source>
</reference>
<evidence type="ECO:0000313" key="2">
    <source>
        <dbReference type="EMBL" id="KAJ7407589.1"/>
    </source>
</evidence>
<dbReference type="EMBL" id="WHWB01034595">
    <property type="protein sequence ID" value="KAJ7407589.1"/>
    <property type="molecule type" value="Genomic_DNA"/>
</dbReference>
<comment type="caution">
    <text evidence="2">The sequence shown here is derived from an EMBL/GenBank/DDBJ whole genome shotgun (WGS) entry which is preliminary data.</text>
</comment>
<proteinExistence type="predicted"/>
<feature type="compositionally biased region" description="Basic and acidic residues" evidence="1">
    <location>
        <begin position="72"/>
        <end position="84"/>
    </location>
</feature>
<organism evidence="2 3">
    <name type="scientific">Willisornis vidua</name>
    <name type="common">Xingu scale-backed antbird</name>
    <dbReference type="NCBI Taxonomy" id="1566151"/>
    <lineage>
        <taxon>Eukaryota</taxon>
        <taxon>Metazoa</taxon>
        <taxon>Chordata</taxon>
        <taxon>Craniata</taxon>
        <taxon>Vertebrata</taxon>
        <taxon>Euteleostomi</taxon>
        <taxon>Archelosauria</taxon>
        <taxon>Archosauria</taxon>
        <taxon>Dinosauria</taxon>
        <taxon>Saurischia</taxon>
        <taxon>Theropoda</taxon>
        <taxon>Coelurosauria</taxon>
        <taxon>Aves</taxon>
        <taxon>Neognathae</taxon>
        <taxon>Neoaves</taxon>
        <taxon>Telluraves</taxon>
        <taxon>Australaves</taxon>
        <taxon>Passeriformes</taxon>
        <taxon>Thamnophilidae</taxon>
        <taxon>Willisornis</taxon>
    </lineage>
</organism>
<keyword evidence="3" id="KW-1185">Reference proteome</keyword>
<gene>
    <name evidence="2" type="ORF">WISP_125558</name>
</gene>
<evidence type="ECO:0000313" key="3">
    <source>
        <dbReference type="Proteomes" id="UP001145742"/>
    </source>
</evidence>
<name>A0ABQ9CU42_9PASS</name>